<keyword evidence="2" id="KW-1185">Reference proteome</keyword>
<evidence type="ECO:0000313" key="2">
    <source>
        <dbReference type="Proteomes" id="UP000324222"/>
    </source>
</evidence>
<gene>
    <name evidence="1" type="ORF">E2C01_027301</name>
</gene>
<comment type="caution">
    <text evidence="1">The sequence shown here is derived from an EMBL/GenBank/DDBJ whole genome shotgun (WGS) entry which is preliminary data.</text>
</comment>
<name>A0A5B7EID5_PORTR</name>
<organism evidence="1 2">
    <name type="scientific">Portunus trituberculatus</name>
    <name type="common">Swimming crab</name>
    <name type="synonym">Neptunus trituberculatus</name>
    <dbReference type="NCBI Taxonomy" id="210409"/>
    <lineage>
        <taxon>Eukaryota</taxon>
        <taxon>Metazoa</taxon>
        <taxon>Ecdysozoa</taxon>
        <taxon>Arthropoda</taxon>
        <taxon>Crustacea</taxon>
        <taxon>Multicrustacea</taxon>
        <taxon>Malacostraca</taxon>
        <taxon>Eumalacostraca</taxon>
        <taxon>Eucarida</taxon>
        <taxon>Decapoda</taxon>
        <taxon>Pleocyemata</taxon>
        <taxon>Brachyura</taxon>
        <taxon>Eubrachyura</taxon>
        <taxon>Portunoidea</taxon>
        <taxon>Portunidae</taxon>
        <taxon>Portuninae</taxon>
        <taxon>Portunus</taxon>
    </lineage>
</organism>
<dbReference type="EMBL" id="VSRR010002941">
    <property type="protein sequence ID" value="MPC33932.1"/>
    <property type="molecule type" value="Genomic_DNA"/>
</dbReference>
<protein>
    <submittedName>
        <fullName evidence="1">Uncharacterized protein</fullName>
    </submittedName>
</protein>
<proteinExistence type="predicted"/>
<accession>A0A5B7EID5</accession>
<dbReference type="Proteomes" id="UP000324222">
    <property type="component" value="Unassembled WGS sequence"/>
</dbReference>
<evidence type="ECO:0000313" key="1">
    <source>
        <dbReference type="EMBL" id="MPC33932.1"/>
    </source>
</evidence>
<dbReference type="AlphaFoldDB" id="A0A5B7EID5"/>
<dbReference type="OrthoDB" id="414666at2759"/>
<reference evidence="1 2" key="1">
    <citation type="submission" date="2019-05" db="EMBL/GenBank/DDBJ databases">
        <title>Another draft genome of Portunus trituberculatus and its Hox gene families provides insights of decapod evolution.</title>
        <authorList>
            <person name="Jeong J.-H."/>
            <person name="Song I."/>
            <person name="Kim S."/>
            <person name="Choi T."/>
            <person name="Kim D."/>
            <person name="Ryu S."/>
            <person name="Kim W."/>
        </authorList>
    </citation>
    <scope>NUCLEOTIDE SEQUENCE [LARGE SCALE GENOMIC DNA]</scope>
    <source>
        <tissue evidence="1">Muscle</tissue>
    </source>
</reference>
<sequence>MFWVAIVSSAHWLHLFLVRRDRRLPSFNLTSLLWILERSRTTCSSKIKFKFVDEMELENLNVTLAEGRVTWNAREHESAIDYMLVNGRMREIVSHMWIDEDGMVDIV</sequence>